<evidence type="ECO:0000256" key="1">
    <source>
        <dbReference type="SAM" id="MobiDB-lite"/>
    </source>
</evidence>
<proteinExistence type="predicted"/>
<evidence type="ECO:0000259" key="2">
    <source>
        <dbReference type="PROSITE" id="PS50801"/>
    </source>
</evidence>
<dbReference type="Gene3D" id="3.30.750.24">
    <property type="entry name" value="STAS domain"/>
    <property type="match status" value="1"/>
</dbReference>
<organism evidence="3 4">
    <name type="scientific">Georgenia daeguensis</name>
    <dbReference type="NCBI Taxonomy" id="908355"/>
    <lineage>
        <taxon>Bacteria</taxon>
        <taxon>Bacillati</taxon>
        <taxon>Actinomycetota</taxon>
        <taxon>Actinomycetes</taxon>
        <taxon>Micrococcales</taxon>
        <taxon>Bogoriellaceae</taxon>
        <taxon>Georgenia</taxon>
    </lineage>
</organism>
<dbReference type="EMBL" id="BAABBA010000001">
    <property type="protein sequence ID" value="GAA4285923.1"/>
    <property type="molecule type" value="Genomic_DNA"/>
</dbReference>
<dbReference type="InterPro" id="IPR002645">
    <property type="entry name" value="STAS_dom"/>
</dbReference>
<dbReference type="Proteomes" id="UP001499841">
    <property type="component" value="Unassembled WGS sequence"/>
</dbReference>
<evidence type="ECO:0000313" key="3">
    <source>
        <dbReference type="EMBL" id="GAA4285923.1"/>
    </source>
</evidence>
<dbReference type="Pfam" id="PF01740">
    <property type="entry name" value="STAS"/>
    <property type="match status" value="1"/>
</dbReference>
<dbReference type="InterPro" id="IPR036513">
    <property type="entry name" value="STAS_dom_sf"/>
</dbReference>
<evidence type="ECO:0000313" key="4">
    <source>
        <dbReference type="Proteomes" id="UP001499841"/>
    </source>
</evidence>
<comment type="caution">
    <text evidence="3">The sequence shown here is derived from an EMBL/GenBank/DDBJ whole genome shotgun (WGS) entry which is preliminary data.</text>
</comment>
<dbReference type="CDD" id="cd07043">
    <property type="entry name" value="STAS_anti-anti-sigma_factors"/>
    <property type="match status" value="1"/>
</dbReference>
<feature type="domain" description="STAS" evidence="2">
    <location>
        <begin position="67"/>
        <end position="159"/>
    </location>
</feature>
<name>A0ABP8EPR5_9MICO</name>
<keyword evidence="4" id="KW-1185">Reference proteome</keyword>
<reference evidence="4" key="1">
    <citation type="journal article" date="2019" name="Int. J. Syst. Evol. Microbiol.">
        <title>The Global Catalogue of Microorganisms (GCM) 10K type strain sequencing project: providing services to taxonomists for standard genome sequencing and annotation.</title>
        <authorList>
            <consortium name="The Broad Institute Genomics Platform"/>
            <consortium name="The Broad Institute Genome Sequencing Center for Infectious Disease"/>
            <person name="Wu L."/>
            <person name="Ma J."/>
        </authorList>
    </citation>
    <scope>NUCLEOTIDE SEQUENCE [LARGE SCALE GENOMIC DNA]</scope>
    <source>
        <strain evidence="4">JCM 17459</strain>
    </source>
</reference>
<protein>
    <recommendedName>
        <fullName evidence="2">STAS domain-containing protein</fullName>
    </recommendedName>
</protein>
<feature type="region of interest" description="Disordered" evidence="1">
    <location>
        <begin position="1"/>
        <end position="37"/>
    </location>
</feature>
<sequence length="169" mass="17594">MSIGSDRASSAARGQGATSFAESVPPALTPPDGMSLEPTVVLASTGEEQQAWSGSAAVLTTGERTRLVLAGEVDASMNDELATCTTEITRLNGPLDVDVRNVTFMDSSVLAVLARLTQRLSAPVRVIGASESVRFLLELTHLSEVVELHDDFPEADGAADGPRETGSPA</sequence>
<dbReference type="PROSITE" id="PS50801">
    <property type="entry name" value="STAS"/>
    <property type="match status" value="1"/>
</dbReference>
<accession>A0ABP8EPR5</accession>
<dbReference type="SUPFAM" id="SSF52091">
    <property type="entry name" value="SpoIIaa-like"/>
    <property type="match status" value="1"/>
</dbReference>
<gene>
    <name evidence="3" type="ORF">GCM10022262_02820</name>
</gene>